<dbReference type="EMBL" id="KQ085913">
    <property type="protein sequence ID" value="KLO16702.1"/>
    <property type="molecule type" value="Genomic_DNA"/>
</dbReference>
<proteinExistence type="predicted"/>
<sequence length="317" mass="36367">MDVDEQHEEPTRAPEPHDIIWFSDGNVVIKTDAYLFKVHKGVLSMHSTVFKDMFELPNVGNPVDEDITGEKTQDLYDGLPVVALMGDEGEHVVHLLRAIYELRYHDFNSDEAALGTIVALLTLGTKYGFEEIRANVITQISRQFPNSLSEYDSKDFDWYYDIFGDDHFDSRFELLRVAYKTDAQALLPTLYFACSTYEVQYIVEVLRHNFSSGCTETLVTGREKLIQAINDLSWDIPEYVRAGIENSKCSAESHCLEKYRNVRLSTLGCEVDLRCTKGSKVVDEELASICSRCRSFVERAIEKKRKIVWKKIPSFFK</sequence>
<keyword evidence="3" id="KW-1185">Reference proteome</keyword>
<dbReference type="SUPFAM" id="SSF54695">
    <property type="entry name" value="POZ domain"/>
    <property type="match status" value="1"/>
</dbReference>
<feature type="domain" description="BTB" evidence="1">
    <location>
        <begin position="25"/>
        <end position="55"/>
    </location>
</feature>
<dbReference type="AlphaFoldDB" id="A0A0H2RYM1"/>
<dbReference type="CDD" id="cd18186">
    <property type="entry name" value="BTB_POZ_ZBTB_KLHL-like"/>
    <property type="match status" value="1"/>
</dbReference>
<protein>
    <recommendedName>
        <fullName evidence="1">BTB domain-containing protein</fullName>
    </recommendedName>
</protein>
<accession>A0A0H2RYM1</accession>
<dbReference type="InterPro" id="IPR011333">
    <property type="entry name" value="SKP1/BTB/POZ_sf"/>
</dbReference>
<dbReference type="InParanoid" id="A0A0H2RYM1"/>
<evidence type="ECO:0000259" key="1">
    <source>
        <dbReference type="PROSITE" id="PS50097"/>
    </source>
</evidence>
<dbReference type="OrthoDB" id="2799068at2759"/>
<evidence type="ECO:0000313" key="3">
    <source>
        <dbReference type="Proteomes" id="UP000053477"/>
    </source>
</evidence>
<dbReference type="Gene3D" id="3.30.710.10">
    <property type="entry name" value="Potassium Channel Kv1.1, Chain A"/>
    <property type="match status" value="1"/>
</dbReference>
<dbReference type="InterPro" id="IPR000210">
    <property type="entry name" value="BTB/POZ_dom"/>
</dbReference>
<organism evidence="2 3">
    <name type="scientific">Schizopora paradoxa</name>
    <dbReference type="NCBI Taxonomy" id="27342"/>
    <lineage>
        <taxon>Eukaryota</taxon>
        <taxon>Fungi</taxon>
        <taxon>Dikarya</taxon>
        <taxon>Basidiomycota</taxon>
        <taxon>Agaricomycotina</taxon>
        <taxon>Agaricomycetes</taxon>
        <taxon>Hymenochaetales</taxon>
        <taxon>Schizoporaceae</taxon>
        <taxon>Schizopora</taxon>
    </lineage>
</organism>
<dbReference type="Pfam" id="PF00651">
    <property type="entry name" value="BTB"/>
    <property type="match status" value="1"/>
</dbReference>
<name>A0A0H2RYM1_9AGAM</name>
<evidence type="ECO:0000313" key="2">
    <source>
        <dbReference type="EMBL" id="KLO16702.1"/>
    </source>
</evidence>
<dbReference type="Proteomes" id="UP000053477">
    <property type="component" value="Unassembled WGS sequence"/>
</dbReference>
<dbReference type="PROSITE" id="PS50097">
    <property type="entry name" value="BTB"/>
    <property type="match status" value="1"/>
</dbReference>
<reference evidence="2 3" key="1">
    <citation type="submission" date="2015-04" db="EMBL/GenBank/DDBJ databases">
        <title>Complete genome sequence of Schizopora paradoxa KUC8140, a cosmopolitan wood degrader in East Asia.</title>
        <authorList>
            <consortium name="DOE Joint Genome Institute"/>
            <person name="Min B."/>
            <person name="Park H."/>
            <person name="Jang Y."/>
            <person name="Kim J.-J."/>
            <person name="Kim K.H."/>
            <person name="Pangilinan J."/>
            <person name="Lipzen A."/>
            <person name="Riley R."/>
            <person name="Grigoriev I.V."/>
            <person name="Spatafora J.W."/>
            <person name="Choi I.-G."/>
        </authorList>
    </citation>
    <scope>NUCLEOTIDE SEQUENCE [LARGE SCALE GENOMIC DNA]</scope>
    <source>
        <strain evidence="2 3">KUC8140</strain>
    </source>
</reference>
<gene>
    <name evidence="2" type="ORF">SCHPADRAFT_869471</name>
</gene>